<dbReference type="SUPFAM" id="SSF117916">
    <property type="entry name" value="Fe-S cluster assembly (FSCA) domain-like"/>
    <property type="match status" value="2"/>
</dbReference>
<gene>
    <name evidence="3" type="ORF">CQW23_27773</name>
</gene>
<reference evidence="3 4" key="1">
    <citation type="journal article" date="2017" name="Genome Biol.">
        <title>New reference genome sequences of hot pepper reveal the massive evolution of plant disease-resistance genes by retroduplication.</title>
        <authorList>
            <person name="Kim S."/>
            <person name="Park J."/>
            <person name="Yeom S.I."/>
            <person name="Kim Y.M."/>
            <person name="Seo E."/>
            <person name="Kim K.T."/>
            <person name="Kim M.S."/>
            <person name="Lee J.M."/>
            <person name="Cheong K."/>
            <person name="Shin H.S."/>
            <person name="Kim S.B."/>
            <person name="Han K."/>
            <person name="Lee J."/>
            <person name="Park M."/>
            <person name="Lee H.A."/>
            <person name="Lee H.Y."/>
            <person name="Lee Y."/>
            <person name="Oh S."/>
            <person name="Lee J.H."/>
            <person name="Choi E."/>
            <person name="Choi E."/>
            <person name="Lee S.E."/>
            <person name="Jeon J."/>
            <person name="Kim H."/>
            <person name="Choi G."/>
            <person name="Song H."/>
            <person name="Lee J."/>
            <person name="Lee S.C."/>
            <person name="Kwon J.K."/>
            <person name="Lee H.Y."/>
            <person name="Koo N."/>
            <person name="Hong Y."/>
            <person name="Kim R.W."/>
            <person name="Kang W.H."/>
            <person name="Huh J.H."/>
            <person name="Kang B.C."/>
            <person name="Yang T.J."/>
            <person name="Lee Y.H."/>
            <person name="Bennetzen J.L."/>
            <person name="Choi D."/>
        </authorList>
    </citation>
    <scope>NUCLEOTIDE SEQUENCE [LARGE SCALE GENOMIC DNA]</scope>
    <source>
        <strain evidence="4">cv. PBC81</strain>
    </source>
</reference>
<proteinExistence type="inferred from homology"/>
<dbReference type="GO" id="GO:0005739">
    <property type="term" value="C:mitochondrion"/>
    <property type="evidence" value="ECO:0007669"/>
    <property type="project" value="TreeGrafter"/>
</dbReference>
<comment type="caution">
    <text evidence="3">The sequence shown here is derived from an EMBL/GenBank/DDBJ whole genome shotgun (WGS) entry which is preliminary data.</text>
</comment>
<reference evidence="4" key="2">
    <citation type="journal article" date="2017" name="J. Anim. Genet.">
        <title>Multiple reference genome sequences of hot pepper reveal the massive evolution of plant disease resistance genes by retroduplication.</title>
        <authorList>
            <person name="Kim S."/>
            <person name="Park J."/>
            <person name="Yeom S.-I."/>
            <person name="Kim Y.-M."/>
            <person name="Seo E."/>
            <person name="Kim K.-T."/>
            <person name="Kim M.-S."/>
            <person name="Lee J.M."/>
            <person name="Cheong K."/>
            <person name="Shin H.-S."/>
            <person name="Kim S.-B."/>
            <person name="Han K."/>
            <person name="Lee J."/>
            <person name="Park M."/>
            <person name="Lee H.-A."/>
            <person name="Lee H.-Y."/>
            <person name="Lee Y."/>
            <person name="Oh S."/>
            <person name="Lee J.H."/>
            <person name="Choi E."/>
            <person name="Choi E."/>
            <person name="Lee S.E."/>
            <person name="Jeon J."/>
            <person name="Kim H."/>
            <person name="Choi G."/>
            <person name="Song H."/>
            <person name="Lee J."/>
            <person name="Lee S.-C."/>
            <person name="Kwon J.-K."/>
            <person name="Lee H.-Y."/>
            <person name="Koo N."/>
            <person name="Hong Y."/>
            <person name="Kim R.W."/>
            <person name="Kang W.-H."/>
            <person name="Huh J.H."/>
            <person name="Kang B.-C."/>
            <person name="Yang T.-J."/>
            <person name="Lee Y.-H."/>
            <person name="Bennetzen J.L."/>
            <person name="Choi D."/>
        </authorList>
    </citation>
    <scope>NUCLEOTIDE SEQUENCE [LARGE SCALE GENOMIC DNA]</scope>
    <source>
        <strain evidence="4">cv. PBC81</strain>
    </source>
</reference>
<evidence type="ECO:0000256" key="1">
    <source>
        <dbReference type="ARBA" id="ARBA00006420"/>
    </source>
</evidence>
<dbReference type="GO" id="GO:0051536">
    <property type="term" value="F:iron-sulfur cluster binding"/>
    <property type="evidence" value="ECO:0007669"/>
    <property type="project" value="InterPro"/>
</dbReference>
<dbReference type="InterPro" id="IPR034904">
    <property type="entry name" value="FSCA_dom_sf"/>
</dbReference>
<dbReference type="PANTHER" id="PTHR11178">
    <property type="entry name" value="IRON-SULFUR CLUSTER SCAFFOLD PROTEIN NFU-RELATED"/>
    <property type="match status" value="1"/>
</dbReference>
<protein>
    <recommendedName>
        <fullName evidence="2">NIF system FeS cluster assembly NifU C-terminal domain-containing protein</fullName>
    </recommendedName>
</protein>
<dbReference type="GO" id="GO:0005506">
    <property type="term" value="F:iron ion binding"/>
    <property type="evidence" value="ECO:0007669"/>
    <property type="project" value="InterPro"/>
</dbReference>
<dbReference type="GO" id="GO:0005198">
    <property type="term" value="F:structural molecule activity"/>
    <property type="evidence" value="ECO:0007669"/>
    <property type="project" value="UniProtKB-ARBA"/>
</dbReference>
<evidence type="ECO:0000259" key="2">
    <source>
        <dbReference type="Pfam" id="PF01106"/>
    </source>
</evidence>
<dbReference type="PANTHER" id="PTHR11178:SF25">
    <property type="entry name" value="NIFU-LIKE PROTEIN 3, CHLOROPLASTIC"/>
    <property type="match status" value="1"/>
</dbReference>
<dbReference type="STRING" id="33114.A0A2G2VEP7"/>
<dbReference type="InterPro" id="IPR001075">
    <property type="entry name" value="NIF_FeS_clus_asmbl_NifU_C"/>
</dbReference>
<keyword evidence="4" id="KW-1185">Reference proteome</keyword>
<dbReference type="Gene3D" id="3.30.300.130">
    <property type="entry name" value="Fe-S cluster assembly (FSCA)"/>
    <property type="match status" value="2"/>
</dbReference>
<comment type="similarity">
    <text evidence="1">Belongs to the NifU family.</text>
</comment>
<dbReference type="EMBL" id="MLFT02000012">
    <property type="protein sequence ID" value="PHT31436.1"/>
    <property type="molecule type" value="Genomic_DNA"/>
</dbReference>
<dbReference type="GO" id="GO:0009570">
    <property type="term" value="C:chloroplast stroma"/>
    <property type="evidence" value="ECO:0007669"/>
    <property type="project" value="TreeGrafter"/>
</dbReference>
<dbReference type="GO" id="GO:0016226">
    <property type="term" value="P:iron-sulfur cluster assembly"/>
    <property type="evidence" value="ECO:0007669"/>
    <property type="project" value="InterPro"/>
</dbReference>
<dbReference type="AlphaFoldDB" id="A0A2G2VEP7"/>
<evidence type="ECO:0000313" key="4">
    <source>
        <dbReference type="Proteomes" id="UP000224567"/>
    </source>
</evidence>
<accession>A0A2G2VEP7</accession>
<dbReference type="OrthoDB" id="565552at2759"/>
<organism evidence="3 4">
    <name type="scientific">Capsicum baccatum</name>
    <name type="common">Peruvian pepper</name>
    <dbReference type="NCBI Taxonomy" id="33114"/>
    <lineage>
        <taxon>Eukaryota</taxon>
        <taxon>Viridiplantae</taxon>
        <taxon>Streptophyta</taxon>
        <taxon>Embryophyta</taxon>
        <taxon>Tracheophyta</taxon>
        <taxon>Spermatophyta</taxon>
        <taxon>Magnoliopsida</taxon>
        <taxon>eudicotyledons</taxon>
        <taxon>Gunneridae</taxon>
        <taxon>Pentapetalae</taxon>
        <taxon>asterids</taxon>
        <taxon>lamiids</taxon>
        <taxon>Solanales</taxon>
        <taxon>Solanaceae</taxon>
        <taxon>Solanoideae</taxon>
        <taxon>Capsiceae</taxon>
        <taxon>Capsicum</taxon>
    </lineage>
</organism>
<feature type="domain" description="NIF system FeS cluster assembly NifU C-terminal" evidence="2">
    <location>
        <begin position="89"/>
        <end position="131"/>
    </location>
</feature>
<sequence>MKQEVKALEDDHTWEVVYMPPDKNIIGSKWVYKVKYKANGEIERFKARSVIALAVSQRLNMYQMDVYIAFLQGAVVSPSCVLPLNEENVEKVLEQVWPGLIADGGNVVLHEIDGLVVILKLQGSWGSCPSAGGGELELVQINNCIVKVRLSGLAASVMTLCVALTQKLRDTVPTIVADQLTD</sequence>
<dbReference type="Proteomes" id="UP000224567">
    <property type="component" value="Unassembled WGS sequence"/>
</dbReference>
<evidence type="ECO:0000313" key="3">
    <source>
        <dbReference type="EMBL" id="PHT31436.1"/>
    </source>
</evidence>
<dbReference type="Pfam" id="PF01106">
    <property type="entry name" value="NifU"/>
    <property type="match status" value="1"/>
</dbReference>
<name>A0A2G2VEP7_CAPBA</name>